<accession>A0A8X6WVD5</accession>
<dbReference type="PANTHER" id="PTHR47331:SF1">
    <property type="entry name" value="GAG-LIKE PROTEIN"/>
    <property type="match status" value="1"/>
</dbReference>
<sequence length="358" mass="40639">MREIINDKGRTAPTLCASLAVHDINIPDLWSLETIGILDANQNLSNAAEEEIARDQFLSSLTRKENGCYCVGLPWLGRSVELPSNYQVAEKRLFGITRRLGSLRKYEEYDGVFKEWLEEGVIEMVPDHELNSKGHYLPHHPVFKPDSVTTKIRPVFDASSKGYVAQKLSKSFYVDNCVTSVDNERELVDFVKCSTKILADAKMDLRLWTYGPVGEAVRSALDGLNAESTSDNIVPVLGIMWDRKGDTLYLECKTVLFQKTCLREVLSLTQGMFDPLGFLTPVLLTAKLLLQEMWACGVGWDTPLTENVKRKFLKWYNGLEVLNELRILRRMGFGDRNFWSLHVFCDASQHAYATVIFL</sequence>
<reference evidence="1" key="1">
    <citation type="submission" date="2020-08" db="EMBL/GenBank/DDBJ databases">
        <title>Multicomponent nature underlies the extraordinary mechanical properties of spider dragline silk.</title>
        <authorList>
            <person name="Kono N."/>
            <person name="Nakamura H."/>
            <person name="Mori M."/>
            <person name="Yoshida Y."/>
            <person name="Ohtoshi R."/>
            <person name="Malay A.D."/>
            <person name="Moran D.A.P."/>
            <person name="Tomita M."/>
            <person name="Numata K."/>
            <person name="Arakawa K."/>
        </authorList>
    </citation>
    <scope>NUCLEOTIDE SEQUENCE</scope>
</reference>
<evidence type="ECO:0000313" key="2">
    <source>
        <dbReference type="Proteomes" id="UP000886998"/>
    </source>
</evidence>
<dbReference type="OrthoDB" id="6434979at2759"/>
<gene>
    <name evidence="1" type="primary">AVEN_173695_1</name>
    <name evidence="1" type="ORF">TNIN_134281</name>
</gene>
<organism evidence="1 2">
    <name type="scientific">Trichonephila inaurata madagascariensis</name>
    <dbReference type="NCBI Taxonomy" id="2747483"/>
    <lineage>
        <taxon>Eukaryota</taxon>
        <taxon>Metazoa</taxon>
        <taxon>Ecdysozoa</taxon>
        <taxon>Arthropoda</taxon>
        <taxon>Chelicerata</taxon>
        <taxon>Arachnida</taxon>
        <taxon>Araneae</taxon>
        <taxon>Araneomorphae</taxon>
        <taxon>Entelegynae</taxon>
        <taxon>Araneoidea</taxon>
        <taxon>Nephilidae</taxon>
        <taxon>Trichonephila</taxon>
        <taxon>Trichonephila inaurata</taxon>
    </lineage>
</organism>
<proteinExistence type="predicted"/>
<comment type="caution">
    <text evidence="1">The sequence shown here is derived from an EMBL/GenBank/DDBJ whole genome shotgun (WGS) entry which is preliminary data.</text>
</comment>
<dbReference type="AlphaFoldDB" id="A0A8X6WVD5"/>
<dbReference type="Proteomes" id="UP000886998">
    <property type="component" value="Unassembled WGS sequence"/>
</dbReference>
<protein>
    <submittedName>
        <fullName evidence="1">Uncharacterized protein</fullName>
    </submittedName>
</protein>
<dbReference type="Pfam" id="PF05380">
    <property type="entry name" value="Peptidase_A17"/>
    <property type="match status" value="1"/>
</dbReference>
<dbReference type="InterPro" id="IPR008042">
    <property type="entry name" value="Retrotrans_Pao"/>
</dbReference>
<dbReference type="PANTHER" id="PTHR47331">
    <property type="entry name" value="PHD-TYPE DOMAIN-CONTAINING PROTEIN"/>
    <property type="match status" value="1"/>
</dbReference>
<keyword evidence="2" id="KW-1185">Reference proteome</keyword>
<dbReference type="EMBL" id="BMAV01001958">
    <property type="protein sequence ID" value="GFY40526.1"/>
    <property type="molecule type" value="Genomic_DNA"/>
</dbReference>
<name>A0A8X6WVD5_9ARAC</name>
<evidence type="ECO:0000313" key="1">
    <source>
        <dbReference type="EMBL" id="GFY40526.1"/>
    </source>
</evidence>